<keyword evidence="6 10" id="KW-1133">Transmembrane helix</keyword>
<feature type="transmembrane region" description="Helical" evidence="10">
    <location>
        <begin position="440"/>
        <end position="458"/>
    </location>
</feature>
<name>A0A023BZ31_9FLAO</name>
<dbReference type="InterPro" id="IPR004299">
    <property type="entry name" value="MBOAT_fam"/>
</dbReference>
<feature type="transmembrane region" description="Helical" evidence="10">
    <location>
        <begin position="396"/>
        <end position="420"/>
    </location>
</feature>
<dbReference type="PIRSF" id="PIRSF016636">
    <property type="entry name" value="AlgI_DltB"/>
    <property type="match status" value="1"/>
</dbReference>
<dbReference type="STRING" id="1317122.ATO12_00665"/>
<sequence length="469" mass="54936">MLFNSLEFLLFFPVVFILYWIMKNNYKYQNILLLVSSYIFYAWWDWRFLSLILFSSFVDYFSGLNIEASKTNAGRKKWLLVSLCSNLGLLGVFKYYNFFADSFSDLMFGFGWEVDDLTLNIILPVGISFYTFQTLSYTIDIYRDQFKPTKDIISFLTYISFFPQLVAGPIERASNLLPQIETKREFKHKWFNEGIFQILVGLFRKIVIADNLGTYVDAVYYNPEIHNSSTLVLATFFYAFQIYYDFSGYSDIAIGSAKLLGFKFHQNFNLPYFSKSITEFWRKWHMSLSFWLRDYLYISLGGNRKGIKITYRNLMLTMLLGGLWHGSSWNFVIWGGIHGLALGLEKFVFSLKKNQNFGFFGYIYTFIVVLLSWVFFRAPDLDSSLTIIKKILSFEFLMPFIGDFNNVAISVLMLLLGIGFDLYIRLKKVDLEILGGKLSIFRLVTFATVIIMLLNLFYSTSNNFIYFQF</sequence>
<organism evidence="11 12">
    <name type="scientific">Aquimarina atlantica</name>
    <dbReference type="NCBI Taxonomy" id="1317122"/>
    <lineage>
        <taxon>Bacteria</taxon>
        <taxon>Pseudomonadati</taxon>
        <taxon>Bacteroidota</taxon>
        <taxon>Flavobacteriia</taxon>
        <taxon>Flavobacteriales</taxon>
        <taxon>Flavobacteriaceae</taxon>
        <taxon>Aquimarina</taxon>
    </lineage>
</organism>
<feature type="transmembrane region" description="Helical" evidence="10">
    <location>
        <begin position="314"/>
        <end position="337"/>
    </location>
</feature>
<evidence type="ECO:0000256" key="5">
    <source>
        <dbReference type="ARBA" id="ARBA00022692"/>
    </source>
</evidence>
<evidence type="ECO:0000256" key="4">
    <source>
        <dbReference type="ARBA" id="ARBA00022679"/>
    </source>
</evidence>
<protein>
    <submittedName>
        <fullName evidence="11">Acyltransferase</fullName>
    </submittedName>
</protein>
<keyword evidence="12" id="KW-1185">Reference proteome</keyword>
<feature type="transmembrane region" description="Helical" evidence="10">
    <location>
        <begin position="357"/>
        <end position="376"/>
    </location>
</feature>
<reference evidence="11 12" key="1">
    <citation type="submission" date="2014-04" db="EMBL/GenBank/DDBJ databases">
        <title>Aquimarina sp. 22II-S11-z7 Genome Sequencing.</title>
        <authorList>
            <person name="Lai Q."/>
        </authorList>
    </citation>
    <scope>NUCLEOTIDE SEQUENCE [LARGE SCALE GENOMIC DNA]</scope>
    <source>
        <strain evidence="11 12">22II-S11-z7</strain>
    </source>
</reference>
<comment type="subcellular location">
    <subcellularLocation>
        <location evidence="1">Cell membrane</location>
        <topology evidence="1">Multi-pass membrane protein</topology>
    </subcellularLocation>
</comment>
<feature type="transmembrane region" description="Helical" evidence="10">
    <location>
        <begin position="117"/>
        <end position="139"/>
    </location>
</feature>
<comment type="caution">
    <text evidence="11">The sequence shown here is derived from an EMBL/GenBank/DDBJ whole genome shotgun (WGS) entry which is preliminary data.</text>
</comment>
<dbReference type="Pfam" id="PF03062">
    <property type="entry name" value="MBOAT"/>
    <property type="match status" value="1"/>
</dbReference>
<evidence type="ECO:0000313" key="11">
    <source>
        <dbReference type="EMBL" id="EZH75321.1"/>
    </source>
</evidence>
<proteinExistence type="inferred from homology"/>
<evidence type="ECO:0000256" key="10">
    <source>
        <dbReference type="SAM" id="Phobius"/>
    </source>
</evidence>
<dbReference type="GO" id="GO:0005886">
    <property type="term" value="C:plasma membrane"/>
    <property type="evidence" value="ECO:0007669"/>
    <property type="project" value="UniProtKB-SubCell"/>
</dbReference>
<evidence type="ECO:0000256" key="9">
    <source>
        <dbReference type="PIRNR" id="PIRNR016636"/>
    </source>
</evidence>
<evidence type="ECO:0000256" key="6">
    <source>
        <dbReference type="ARBA" id="ARBA00022989"/>
    </source>
</evidence>
<keyword evidence="4 9" id="KW-0808">Transferase</keyword>
<keyword evidence="5 10" id="KW-0812">Transmembrane</keyword>
<dbReference type="PANTHER" id="PTHR13285:SF23">
    <property type="entry name" value="TEICHOIC ACID D-ALANYLTRANSFERASE"/>
    <property type="match status" value="1"/>
</dbReference>
<feature type="transmembrane region" description="Helical" evidence="10">
    <location>
        <begin position="50"/>
        <end position="66"/>
    </location>
</feature>
<comment type="similarity">
    <text evidence="2 9">Belongs to the membrane-bound acyltransferase family.</text>
</comment>
<dbReference type="PANTHER" id="PTHR13285">
    <property type="entry name" value="ACYLTRANSFERASE"/>
    <property type="match status" value="1"/>
</dbReference>
<evidence type="ECO:0000256" key="3">
    <source>
        <dbReference type="ARBA" id="ARBA00022475"/>
    </source>
</evidence>
<dbReference type="OrthoDB" id="9805788at2"/>
<evidence type="ECO:0000256" key="2">
    <source>
        <dbReference type="ARBA" id="ARBA00010323"/>
    </source>
</evidence>
<dbReference type="InterPro" id="IPR028362">
    <property type="entry name" value="AlgI"/>
</dbReference>
<evidence type="ECO:0000256" key="7">
    <source>
        <dbReference type="ARBA" id="ARBA00023136"/>
    </source>
</evidence>
<dbReference type="InterPro" id="IPR051085">
    <property type="entry name" value="MB_O-acyltransferase"/>
</dbReference>
<evidence type="ECO:0000313" key="12">
    <source>
        <dbReference type="Proteomes" id="UP000023541"/>
    </source>
</evidence>
<gene>
    <name evidence="11" type="ORF">ATO12_00665</name>
</gene>
<feature type="transmembrane region" description="Helical" evidence="10">
    <location>
        <begin position="78"/>
        <end position="97"/>
    </location>
</feature>
<dbReference type="EMBL" id="AQRA01000001">
    <property type="protein sequence ID" value="EZH75321.1"/>
    <property type="molecule type" value="Genomic_DNA"/>
</dbReference>
<evidence type="ECO:0000256" key="8">
    <source>
        <dbReference type="ARBA" id="ARBA00023315"/>
    </source>
</evidence>
<keyword evidence="8 9" id="KW-0012">Acyltransferase</keyword>
<evidence type="ECO:0000256" key="1">
    <source>
        <dbReference type="ARBA" id="ARBA00004651"/>
    </source>
</evidence>
<dbReference type="PIRSF" id="PIRSF500217">
    <property type="entry name" value="AlgI"/>
    <property type="match status" value="1"/>
</dbReference>
<dbReference type="GO" id="GO:0042121">
    <property type="term" value="P:alginic acid biosynthetic process"/>
    <property type="evidence" value="ECO:0007669"/>
    <property type="project" value="InterPro"/>
</dbReference>
<dbReference type="Proteomes" id="UP000023541">
    <property type="component" value="Unassembled WGS sequence"/>
</dbReference>
<feature type="transmembrane region" description="Helical" evidence="10">
    <location>
        <begin position="6"/>
        <end position="21"/>
    </location>
</feature>
<keyword evidence="7 9" id="KW-0472">Membrane</keyword>
<dbReference type="eggNOG" id="COG1696">
    <property type="taxonomic scope" value="Bacteria"/>
</dbReference>
<dbReference type="AlphaFoldDB" id="A0A023BZ31"/>
<dbReference type="GO" id="GO:0016746">
    <property type="term" value="F:acyltransferase activity"/>
    <property type="evidence" value="ECO:0007669"/>
    <property type="project" value="UniProtKB-KW"/>
</dbReference>
<accession>A0A023BZ31</accession>
<keyword evidence="3 9" id="KW-1003">Cell membrane</keyword>
<dbReference type="InterPro" id="IPR024194">
    <property type="entry name" value="Ac/AlaTfrase_AlgI/DltB"/>
</dbReference>